<dbReference type="HOGENOM" id="CLU_444586_0_0_10"/>
<keyword evidence="1" id="KW-0732">Signal</keyword>
<evidence type="ECO:0008006" key="4">
    <source>
        <dbReference type="Google" id="ProtNLM"/>
    </source>
</evidence>
<accession>U6RQ48</accession>
<gene>
    <name evidence="2" type="ORF">HMPREF1534_00005</name>
</gene>
<dbReference type="eggNOG" id="ENOG50343BI">
    <property type="taxonomic scope" value="Bacteria"/>
</dbReference>
<dbReference type="PATRIC" id="fig|1121098.3.peg.5"/>
<dbReference type="Gene3D" id="2.60.40.1740">
    <property type="entry name" value="hypothetical protein (bacova_03559)"/>
    <property type="match status" value="1"/>
</dbReference>
<comment type="caution">
    <text evidence="2">The sequence shown here is derived from an EMBL/GenBank/DDBJ whole genome shotgun (WGS) entry which is preliminary data.</text>
</comment>
<evidence type="ECO:0000313" key="2">
    <source>
        <dbReference type="EMBL" id="EOA58719.1"/>
    </source>
</evidence>
<name>U6RQ48_9BACT</name>
<dbReference type="STRING" id="1121098.HMPREF1534_00005"/>
<dbReference type="OrthoDB" id="1049928at2"/>
<proteinExistence type="predicted"/>
<dbReference type="RefSeq" id="WP_005935378.1">
    <property type="nucleotide sequence ID" value="NZ_KB890329.1"/>
</dbReference>
<dbReference type="PROSITE" id="PS51257">
    <property type="entry name" value="PROKAR_LIPOPROTEIN"/>
    <property type="match status" value="1"/>
</dbReference>
<dbReference type="EMBL" id="AQHY01000001">
    <property type="protein sequence ID" value="EOA58719.1"/>
    <property type="molecule type" value="Genomic_DNA"/>
</dbReference>
<feature type="chain" id="PRO_5004676646" description="DUF1735 domain-containing protein" evidence="1">
    <location>
        <begin position="19"/>
        <end position="614"/>
    </location>
</feature>
<evidence type="ECO:0000313" key="3">
    <source>
        <dbReference type="Proteomes" id="UP000017831"/>
    </source>
</evidence>
<feature type="signal peptide" evidence="1">
    <location>
        <begin position="1"/>
        <end position="18"/>
    </location>
</feature>
<dbReference type="GeneID" id="60063905"/>
<dbReference type="AlphaFoldDB" id="U6RQ48"/>
<sequence>MKSINTLLSALFFLSAIVGITSCTEEADYTPAQKPENAQVYFATDEASTVSLETGQQSFMVSIYRISPKGALTVNITSQDESGIFTIPSSVTFAEGTTKAEIPVSFDFDKLEPEKKYPISFAIDGNSELSEYGNSELVLNVQYAPWGAWEKFGTGVYTYSLYWGGKDSYDIYRKQSLLDANQFQFKISPWGANKDTELIIDYNKSTNQAKVYRETQVATHSTYGAVYVSDIVYYIDNIEGKTGSYEKYPCTFNPETGLFSLNLIYYVGAGYFGQGVETFQLDGFKQYDYSITMTNKGNYIDLDKQDNAVIGFVAGTDVDFYKYVLVAGALSDNEIDKVANGIIDGSIESAEVKGNNSIAFPLSEAGKYTVVAVTYNENEEVQLHNALIFDFEPAGKPNPWVSLGNCGYTDDFVFTSYFETESADDVASYPVEIYENKEQPGMFRLQNPYGPESFYGEVEGAVFADGNHNIVINATDPEGVYIELQSTGLDLGDAEIGIYSMAGYYLDEGKTLEEVKVAGVCGTYKNNIITFPKEALAIVLGEKMYKANIYGAWKIDMNALQKTNRSVSTFNWNSLQKSVFAGNSLMSVPDYRIMHVRGQKVDTQRVVKVRNFKY</sequence>
<organism evidence="2 3">
    <name type="scientific">Phocaeicola massiliensis B84634 = Timone 84634 = DSM 17679 = JCM 13223</name>
    <dbReference type="NCBI Taxonomy" id="1121098"/>
    <lineage>
        <taxon>Bacteria</taxon>
        <taxon>Pseudomonadati</taxon>
        <taxon>Bacteroidota</taxon>
        <taxon>Bacteroidia</taxon>
        <taxon>Bacteroidales</taxon>
        <taxon>Bacteroidaceae</taxon>
        <taxon>Phocaeicola</taxon>
    </lineage>
</organism>
<evidence type="ECO:0000256" key="1">
    <source>
        <dbReference type="SAM" id="SignalP"/>
    </source>
</evidence>
<protein>
    <recommendedName>
        <fullName evidence="4">DUF1735 domain-containing protein</fullName>
    </recommendedName>
</protein>
<dbReference type="Proteomes" id="UP000017831">
    <property type="component" value="Unassembled WGS sequence"/>
</dbReference>
<keyword evidence="3" id="KW-1185">Reference proteome</keyword>
<reference evidence="2 3" key="1">
    <citation type="submission" date="2013-04" db="EMBL/GenBank/DDBJ databases">
        <title>The Genome Sequence of Bacteroides massiliensis DSM 17679.</title>
        <authorList>
            <consortium name="The Broad Institute Genomics Platform"/>
            <person name="Earl A."/>
            <person name="Ward D."/>
            <person name="Feldgarden M."/>
            <person name="Gevers D."/>
            <person name="Martens E."/>
            <person name="Fenner L."/>
            <person name="Roux V."/>
            <person name="Mallet M.N."/>
            <person name="Raoult D."/>
            <person name="Walker B."/>
            <person name="Young S."/>
            <person name="Zeng Q."/>
            <person name="Gargeya S."/>
            <person name="Fitzgerald M."/>
            <person name="Haas B."/>
            <person name="Abouelleil A."/>
            <person name="Allen A.W."/>
            <person name="Alvarado L."/>
            <person name="Arachchi H.M."/>
            <person name="Berlin A.M."/>
            <person name="Chapman S.B."/>
            <person name="Gainer-Dewar J."/>
            <person name="Goldberg J."/>
            <person name="Griggs A."/>
            <person name="Gujja S."/>
            <person name="Hansen M."/>
            <person name="Howarth C."/>
            <person name="Imamovic A."/>
            <person name="Ireland A."/>
            <person name="Larimer J."/>
            <person name="McCowan C."/>
            <person name="Murphy C."/>
            <person name="Pearson M."/>
            <person name="Poon T.W."/>
            <person name="Priest M."/>
            <person name="Roberts A."/>
            <person name="Saif S."/>
            <person name="Shea T."/>
            <person name="Sisk P."/>
            <person name="Sykes S."/>
            <person name="Wortman J."/>
            <person name="Nusbaum C."/>
            <person name="Birren B."/>
        </authorList>
    </citation>
    <scope>NUCLEOTIDE SEQUENCE [LARGE SCALE GENOMIC DNA]</scope>
    <source>
        <strain evidence="3">B84634 / Timone 84634 / DSM 17679 / JCM 13223</strain>
    </source>
</reference>